<dbReference type="Proteomes" id="UP000199103">
    <property type="component" value="Chromosome I"/>
</dbReference>
<name>A0A1H1X851_9ACTN</name>
<accession>A0A1H1X851</accession>
<sequence length="158" mass="17597">MSALLPLTPGAAKIDAEDVGQVNPFTFDQRFLEMLWSNVIAVIQNFWSAGYSTVITGSLLDGDSASSLQDFRSRLPDDIALYVVRLHAAKPVRDRRRIDRPKPSSRQWRDQVDAAYAAAGSGLHEDAGDHRLITVDNSDQHLHVTIAEIRARIPEIYT</sequence>
<evidence type="ECO:0008006" key="3">
    <source>
        <dbReference type="Google" id="ProtNLM"/>
    </source>
</evidence>
<dbReference type="EMBL" id="LT629772">
    <property type="protein sequence ID" value="SDT05483.1"/>
    <property type="molecule type" value="Genomic_DNA"/>
</dbReference>
<reference evidence="1 2" key="1">
    <citation type="submission" date="2016-10" db="EMBL/GenBank/DDBJ databases">
        <authorList>
            <person name="de Groot N.N."/>
        </authorList>
    </citation>
    <scope>NUCLEOTIDE SEQUENCE [LARGE SCALE GENOMIC DNA]</scope>
    <source>
        <strain evidence="1 2">DSM 21800</strain>
    </source>
</reference>
<gene>
    <name evidence="1" type="ORF">SAMN04489812_3970</name>
</gene>
<evidence type="ECO:0000313" key="1">
    <source>
        <dbReference type="EMBL" id="SDT05483.1"/>
    </source>
</evidence>
<dbReference type="AlphaFoldDB" id="A0A1H1X851"/>
<evidence type="ECO:0000313" key="2">
    <source>
        <dbReference type="Proteomes" id="UP000199103"/>
    </source>
</evidence>
<protein>
    <recommendedName>
        <fullName evidence="3">AAA domain-containing protein</fullName>
    </recommendedName>
</protein>
<keyword evidence="2" id="KW-1185">Reference proteome</keyword>
<dbReference type="InterPro" id="IPR027417">
    <property type="entry name" value="P-loop_NTPase"/>
</dbReference>
<dbReference type="Gene3D" id="3.40.50.300">
    <property type="entry name" value="P-loop containing nucleotide triphosphate hydrolases"/>
    <property type="match status" value="1"/>
</dbReference>
<dbReference type="STRING" id="630515.SAMN04489812_3970"/>
<proteinExistence type="predicted"/>
<organism evidence="1 2">
    <name type="scientific">Microlunatus soli</name>
    <dbReference type="NCBI Taxonomy" id="630515"/>
    <lineage>
        <taxon>Bacteria</taxon>
        <taxon>Bacillati</taxon>
        <taxon>Actinomycetota</taxon>
        <taxon>Actinomycetes</taxon>
        <taxon>Propionibacteriales</taxon>
        <taxon>Propionibacteriaceae</taxon>
        <taxon>Microlunatus</taxon>
    </lineage>
</organism>